<reference evidence="3" key="1">
    <citation type="submission" date="2025-08" db="UniProtKB">
        <authorList>
            <consortium name="RefSeq"/>
        </authorList>
    </citation>
    <scope>IDENTIFICATION</scope>
    <source>
        <tissue evidence="3">Sperm</tissue>
    </source>
</reference>
<feature type="region of interest" description="Disordered" evidence="1">
    <location>
        <begin position="251"/>
        <end position="281"/>
    </location>
</feature>
<feature type="compositionally biased region" description="Low complexity" evidence="1">
    <location>
        <begin position="267"/>
        <end position="281"/>
    </location>
</feature>
<dbReference type="PANTHER" id="PTHR28457:SF1">
    <property type="entry name" value="CILIA- AND FLAGELLA-ASSOCIATED PROTEIN 119"/>
    <property type="match status" value="1"/>
</dbReference>
<dbReference type="InterPro" id="IPR032727">
    <property type="entry name" value="CLAMP"/>
</dbReference>
<keyword evidence="2" id="KW-1185">Reference proteome</keyword>
<sequence length="281" mass="32125">MSAKIKQPKEHKARICLWADLTVNNMDLLEQAVTAHQLRETLSDVLGLRQHMDEERTQVELDLYFYTVQFAREHNFNKEQTSVLFTIVKRTHEVCTETPLGNLEQCFSYFRELVLCHAVRRPPFSIDLFNAEEVKLIMDYVVNTYFRHYKLYKYVFTPTVRLDLSISYTGLDEESPSSPDADANEGGDNEGDKVSQDTDCMEQGPPAVIANEVPEQPASSVEEEKTDLKSYIQRELSAQLSHVHATIAEQMKQSEQQLAERLASIEGRNSSGKNSSKSNRK</sequence>
<proteinExistence type="predicted"/>
<dbReference type="CTD" id="90835"/>
<dbReference type="Pfam" id="PF14769">
    <property type="entry name" value="CLAMP"/>
    <property type="match status" value="1"/>
</dbReference>
<feature type="region of interest" description="Disordered" evidence="1">
    <location>
        <begin position="171"/>
        <end position="204"/>
    </location>
</feature>
<evidence type="ECO:0000256" key="1">
    <source>
        <dbReference type="SAM" id="MobiDB-lite"/>
    </source>
</evidence>
<evidence type="ECO:0000313" key="3">
    <source>
        <dbReference type="RefSeq" id="XP_032823693.1"/>
    </source>
</evidence>
<dbReference type="AlphaFoldDB" id="A0AAJ7TT79"/>
<dbReference type="Proteomes" id="UP001318040">
    <property type="component" value="Chromosome 38"/>
</dbReference>
<dbReference type="RefSeq" id="XP_032823693.1">
    <property type="nucleotide sequence ID" value="XM_032967802.1"/>
</dbReference>
<dbReference type="KEGG" id="pmrn:116950200"/>
<protein>
    <submittedName>
        <fullName evidence="3">Coiled-coil domain-containing protein 189</fullName>
    </submittedName>
</protein>
<gene>
    <name evidence="3" type="primary">CCDC189</name>
</gene>
<dbReference type="PANTHER" id="PTHR28457">
    <property type="entry name" value="COILED-COIL DOMAIN-CONTAINING PROTEIN 189"/>
    <property type="match status" value="1"/>
</dbReference>
<evidence type="ECO:0000313" key="2">
    <source>
        <dbReference type="Proteomes" id="UP001318040"/>
    </source>
</evidence>
<accession>A0AAJ7TT79</accession>
<organism evidence="2 3">
    <name type="scientific">Petromyzon marinus</name>
    <name type="common">Sea lamprey</name>
    <dbReference type="NCBI Taxonomy" id="7757"/>
    <lineage>
        <taxon>Eukaryota</taxon>
        <taxon>Metazoa</taxon>
        <taxon>Chordata</taxon>
        <taxon>Craniata</taxon>
        <taxon>Vertebrata</taxon>
        <taxon>Cyclostomata</taxon>
        <taxon>Hyperoartia</taxon>
        <taxon>Petromyzontiformes</taxon>
        <taxon>Petromyzontidae</taxon>
        <taxon>Petromyzon</taxon>
    </lineage>
</organism>
<name>A0AAJ7TT79_PETMA</name>